<evidence type="ECO:0000313" key="3">
    <source>
        <dbReference type="Proteomes" id="UP001162060"/>
    </source>
</evidence>
<sequence>MGTDCPDKTDNHILDEKSAAPVGAIDQVLAMLGDLSDRMNRMEVARKEQSERTKRGHRSQSSVRPWEL</sequence>
<feature type="region of interest" description="Disordered" evidence="1">
    <location>
        <begin position="41"/>
        <end position="68"/>
    </location>
</feature>
<feature type="compositionally biased region" description="Basic and acidic residues" evidence="1">
    <location>
        <begin position="41"/>
        <end position="53"/>
    </location>
</feature>
<feature type="compositionally biased region" description="Polar residues" evidence="1">
    <location>
        <begin position="59"/>
        <end position="68"/>
    </location>
</feature>
<accession>A0AAV1UWA3</accession>
<dbReference type="EMBL" id="CAKLBY020000227">
    <property type="protein sequence ID" value="CAK7937454.1"/>
    <property type="molecule type" value="Genomic_DNA"/>
</dbReference>
<evidence type="ECO:0000256" key="1">
    <source>
        <dbReference type="SAM" id="MobiDB-lite"/>
    </source>
</evidence>
<protein>
    <submittedName>
        <fullName evidence="2">Uncharacterized protein</fullName>
    </submittedName>
</protein>
<dbReference type="Proteomes" id="UP001162060">
    <property type="component" value="Unassembled WGS sequence"/>
</dbReference>
<reference evidence="2" key="1">
    <citation type="submission" date="2024-01" db="EMBL/GenBank/DDBJ databases">
        <authorList>
            <person name="Webb A."/>
        </authorList>
    </citation>
    <scope>NUCLEOTIDE SEQUENCE</scope>
    <source>
        <strain evidence="2">Pm1</strain>
    </source>
</reference>
<name>A0AAV1UWA3_9STRA</name>
<proteinExistence type="predicted"/>
<gene>
    <name evidence="2" type="ORF">PM001_LOCUS22604</name>
</gene>
<dbReference type="AlphaFoldDB" id="A0AAV1UWA3"/>
<evidence type="ECO:0000313" key="2">
    <source>
        <dbReference type="EMBL" id="CAK7937454.1"/>
    </source>
</evidence>
<organism evidence="2 3">
    <name type="scientific">Peronospora matthiolae</name>
    <dbReference type="NCBI Taxonomy" id="2874970"/>
    <lineage>
        <taxon>Eukaryota</taxon>
        <taxon>Sar</taxon>
        <taxon>Stramenopiles</taxon>
        <taxon>Oomycota</taxon>
        <taxon>Peronosporomycetes</taxon>
        <taxon>Peronosporales</taxon>
        <taxon>Peronosporaceae</taxon>
        <taxon>Peronospora</taxon>
    </lineage>
</organism>
<comment type="caution">
    <text evidence="2">The sequence shown here is derived from an EMBL/GenBank/DDBJ whole genome shotgun (WGS) entry which is preliminary data.</text>
</comment>